<accession>A0AAE3XNE6</accession>
<name>A0AAE3XNE6_9BACT</name>
<keyword evidence="3" id="KW-1185">Reference proteome</keyword>
<dbReference type="RefSeq" id="WP_309939451.1">
    <property type="nucleotide sequence ID" value="NZ_AP025305.1"/>
</dbReference>
<dbReference type="EMBL" id="JAVDQD010000003">
    <property type="protein sequence ID" value="MDR6239705.1"/>
    <property type="molecule type" value="Genomic_DNA"/>
</dbReference>
<evidence type="ECO:0000313" key="3">
    <source>
        <dbReference type="Proteomes" id="UP001185092"/>
    </source>
</evidence>
<organism evidence="2 3">
    <name type="scientific">Aureibacter tunicatorum</name>
    <dbReference type="NCBI Taxonomy" id="866807"/>
    <lineage>
        <taxon>Bacteria</taxon>
        <taxon>Pseudomonadati</taxon>
        <taxon>Bacteroidota</taxon>
        <taxon>Cytophagia</taxon>
        <taxon>Cytophagales</taxon>
        <taxon>Persicobacteraceae</taxon>
        <taxon>Aureibacter</taxon>
    </lineage>
</organism>
<dbReference type="PROSITE" id="PS51257">
    <property type="entry name" value="PROKAR_LIPOPROTEIN"/>
    <property type="match status" value="1"/>
</dbReference>
<protein>
    <submittedName>
        <fullName evidence="2">Chromosome segregation ATPase</fullName>
    </submittedName>
</protein>
<evidence type="ECO:0000313" key="2">
    <source>
        <dbReference type="EMBL" id="MDR6239705.1"/>
    </source>
</evidence>
<proteinExistence type="predicted"/>
<dbReference type="Proteomes" id="UP001185092">
    <property type="component" value="Unassembled WGS sequence"/>
</dbReference>
<gene>
    <name evidence="2" type="ORF">HNQ88_002753</name>
</gene>
<sequence>MKKILLGLCVMGFLFTSCGKNEKKLSQKVDSLQIQLNQKGADINYLTDQMSDINGLLDSIEMAEKIIHLNVEEGGREASTEQRLSNIKEYMKQTKSKLYELEEELKKSQGSNRNYAALVAQLRKAVDQKDIEVKNLSDQLMGVTAENKQLNGRINAMEDRLSELDLLIIAKQAELEELQAQTQDEKADLLFNQAEKTEQLAKKIHFAAKKKRNEYQVAYNLYEESYNLGNEDALSRMQALEKKIKK</sequence>
<comment type="caution">
    <text evidence="2">The sequence shown here is derived from an EMBL/GenBank/DDBJ whole genome shotgun (WGS) entry which is preliminary data.</text>
</comment>
<keyword evidence="1" id="KW-0175">Coiled coil</keyword>
<evidence type="ECO:0000256" key="1">
    <source>
        <dbReference type="SAM" id="Coils"/>
    </source>
</evidence>
<reference evidence="2" key="1">
    <citation type="submission" date="2023-07" db="EMBL/GenBank/DDBJ databases">
        <title>Genomic Encyclopedia of Type Strains, Phase IV (KMG-IV): sequencing the most valuable type-strain genomes for metagenomic binning, comparative biology and taxonomic classification.</title>
        <authorList>
            <person name="Goeker M."/>
        </authorList>
    </citation>
    <scope>NUCLEOTIDE SEQUENCE</scope>
    <source>
        <strain evidence="2">DSM 26174</strain>
    </source>
</reference>
<dbReference type="AlphaFoldDB" id="A0AAE3XNE6"/>
<feature type="coiled-coil region" evidence="1">
    <location>
        <begin position="84"/>
        <end position="188"/>
    </location>
</feature>